<dbReference type="EMBL" id="CP065720">
    <property type="protein sequence ID" value="QPT18128.1"/>
    <property type="molecule type" value="Genomic_DNA"/>
</dbReference>
<name>A0ABX6XVQ5_9GAMM</name>
<dbReference type="RefSeq" id="WP_102838657.1">
    <property type="nucleotide sequence ID" value="NZ_CP065720.1"/>
</dbReference>
<evidence type="ECO:0000313" key="1">
    <source>
        <dbReference type="EMBL" id="QPT18128.1"/>
    </source>
</evidence>
<reference evidence="1 2" key="1">
    <citation type="submission" date="2020-12" db="EMBL/GenBank/DDBJ databases">
        <title>FDA dAtabase for Regulatory Grade micrObial Sequences (FDA-ARGOS): Supporting development and validation of Infectious Disease Dx tests.</title>
        <authorList>
            <person name="Sproer C."/>
            <person name="Gronow S."/>
            <person name="Severitt S."/>
            <person name="Schroder I."/>
            <person name="Tallon L."/>
            <person name="Sadzewicz L."/>
            <person name="Zhao X."/>
            <person name="Boylan J."/>
            <person name="Ott S."/>
            <person name="Bowen H."/>
            <person name="Vavikolanu K."/>
            <person name="Mehta A."/>
            <person name="Aluvathingal J."/>
            <person name="Nadendla S."/>
            <person name="Lowell S."/>
            <person name="Myers T."/>
            <person name="Yan Y."/>
            <person name="Sichtig H."/>
        </authorList>
    </citation>
    <scope>NUCLEOTIDE SEQUENCE [LARGE SCALE GENOMIC DNA]</scope>
    <source>
        <strain evidence="1 2">FDAARGOS_877</strain>
    </source>
</reference>
<proteinExistence type="predicted"/>
<dbReference type="SUPFAM" id="SSF54593">
    <property type="entry name" value="Glyoxalase/Bleomycin resistance protein/Dihydroxybiphenyl dioxygenase"/>
    <property type="match status" value="1"/>
</dbReference>
<accession>A0ABX6XVQ5</accession>
<organism evidence="1 2">
    <name type="scientific">Stutzerimonas frequens</name>
    <dbReference type="NCBI Taxonomy" id="2968969"/>
    <lineage>
        <taxon>Bacteria</taxon>
        <taxon>Pseudomonadati</taxon>
        <taxon>Pseudomonadota</taxon>
        <taxon>Gammaproteobacteria</taxon>
        <taxon>Pseudomonadales</taxon>
        <taxon>Pseudomonadaceae</taxon>
        <taxon>Stutzerimonas</taxon>
    </lineage>
</organism>
<dbReference type="GeneID" id="75212014"/>
<dbReference type="Proteomes" id="UP000595058">
    <property type="component" value="Chromosome"/>
</dbReference>
<evidence type="ECO:0000313" key="2">
    <source>
        <dbReference type="Proteomes" id="UP000595058"/>
    </source>
</evidence>
<dbReference type="InterPro" id="IPR029068">
    <property type="entry name" value="Glyas_Bleomycin-R_OHBP_Dase"/>
</dbReference>
<evidence type="ECO:0008006" key="3">
    <source>
        <dbReference type="Google" id="ProtNLM"/>
    </source>
</evidence>
<dbReference type="Gene3D" id="3.10.180.10">
    <property type="entry name" value="2,3-Dihydroxybiphenyl 1,2-Dioxygenase, domain 1"/>
    <property type="match status" value="1"/>
</dbReference>
<keyword evidence="2" id="KW-1185">Reference proteome</keyword>
<sequence>MNPTFQPGRNMAMKVPAHEYASTVAFYRETLRLKELTPSDADGEQTPRFEFGDKVLWLDRVAGISQAEIWLEVVTDDLDAASALLQQRHCARRDEIEPLPDGFRAFWISSPANIIHLISEQKLS</sequence>
<protein>
    <recommendedName>
        <fullName evidence="3">VOC domain-containing protein</fullName>
    </recommendedName>
</protein>
<gene>
    <name evidence="1" type="ORF">I6G34_01835</name>
</gene>